<dbReference type="RefSeq" id="WP_094891359.1">
    <property type="nucleotide sequence ID" value="NZ_CP029426.2"/>
</dbReference>
<keyword evidence="3" id="KW-1185">Reference proteome</keyword>
<dbReference type="KEGG" id="brq:CIT40_22520"/>
<protein>
    <submittedName>
        <fullName evidence="2">Uncharacterized protein</fullName>
    </submittedName>
</protein>
<reference evidence="2 3" key="1">
    <citation type="journal article" date="2017" name="Syst. Appl. Microbiol.">
        <title>Soybeans inoculated with root zone soils of Canadian native legumes harbour diverse and novel Bradyrhizobium spp. that possess agricultural potential.</title>
        <authorList>
            <person name="Bromfield E.S.P."/>
            <person name="Cloutier S."/>
            <person name="Tambong J.T."/>
            <person name="Tran Thi T.V."/>
        </authorList>
    </citation>
    <scope>NUCLEOTIDE SEQUENCE [LARGE SCALE GENOMIC DNA]</scope>
    <source>
        <strain evidence="2 3">39S1MB</strain>
    </source>
</reference>
<feature type="compositionally biased region" description="Basic and acidic residues" evidence="1">
    <location>
        <begin position="151"/>
        <end position="165"/>
    </location>
</feature>
<evidence type="ECO:0000256" key="1">
    <source>
        <dbReference type="SAM" id="MobiDB-lite"/>
    </source>
</evidence>
<reference evidence="2 3" key="2">
    <citation type="journal article" date="2019" name="Int. J. Syst. Evol. Microbiol.">
        <title>Description and complete genome sequence of Bradyrhizobium amphicarpaeae sp. nov., harbouring photosystem and nitrogen-fixation genes.</title>
        <authorList>
            <person name="Bromfield E.S.P."/>
            <person name="Cloutier S."/>
            <person name="Nguyen H.D.T."/>
        </authorList>
    </citation>
    <scope>NUCLEOTIDE SEQUENCE [LARGE SCALE GENOMIC DNA]</scope>
    <source>
        <strain evidence="2 3">39S1MB</strain>
    </source>
</reference>
<feature type="region of interest" description="Disordered" evidence="1">
    <location>
        <begin position="1"/>
        <end position="21"/>
    </location>
</feature>
<gene>
    <name evidence="2" type="ORF">CIT40_22520</name>
</gene>
<proteinExistence type="predicted"/>
<evidence type="ECO:0000313" key="2">
    <source>
        <dbReference type="EMBL" id="AWM02532.1"/>
    </source>
</evidence>
<organism evidence="2 3">
    <name type="scientific">Bradyrhizobium amphicarpaeae</name>
    <dbReference type="NCBI Taxonomy" id="1404768"/>
    <lineage>
        <taxon>Bacteria</taxon>
        <taxon>Pseudomonadati</taxon>
        <taxon>Pseudomonadota</taxon>
        <taxon>Alphaproteobacteria</taxon>
        <taxon>Hyphomicrobiales</taxon>
        <taxon>Nitrobacteraceae</taxon>
        <taxon>Bradyrhizobium</taxon>
    </lineage>
</organism>
<dbReference type="EMBL" id="CP029426">
    <property type="protein sequence ID" value="AWM02532.1"/>
    <property type="molecule type" value="Genomic_DNA"/>
</dbReference>
<accession>A0A2U8PXV7</accession>
<dbReference type="AlphaFoldDB" id="A0A2U8PXV7"/>
<feature type="region of interest" description="Disordered" evidence="1">
    <location>
        <begin position="96"/>
        <end position="173"/>
    </location>
</feature>
<dbReference type="OrthoDB" id="8246226at2"/>
<sequence>MATIEQQYLPPPDYETTIGEADRPRIYDAVRKQLGDLLDGSRSYYADGVQKDWQARADDLDGYIKSFMSSQGRVSDPRDILGDVVRSLRAHAKDFRERIEGAGPSDPIELPPELSPTTRDRNELYVNPNPFAPPMKTPPVPRQEWPIAATSDRRSGGASRPERRVAPPIFFPF</sequence>
<evidence type="ECO:0000313" key="3">
    <source>
        <dbReference type="Proteomes" id="UP000215884"/>
    </source>
</evidence>
<name>A0A2U8PXV7_9BRAD</name>
<feature type="compositionally biased region" description="Pro residues" evidence="1">
    <location>
        <begin position="130"/>
        <end position="141"/>
    </location>
</feature>
<dbReference type="Proteomes" id="UP000215884">
    <property type="component" value="Chromosome"/>
</dbReference>